<evidence type="ECO:0000313" key="4">
    <source>
        <dbReference type="Proteomes" id="UP001208689"/>
    </source>
</evidence>
<feature type="transmembrane region" description="Helical" evidence="1">
    <location>
        <begin position="293"/>
        <end position="314"/>
    </location>
</feature>
<reference evidence="3" key="1">
    <citation type="submission" date="2022-09" db="EMBL/GenBank/DDBJ databases">
        <title>Actin cytoskeleton and complex cell architecture in an #Asgard archaeon.</title>
        <authorList>
            <person name="Ponce Toledo R.I."/>
            <person name="Schleper C."/>
            <person name="Rodrigues Oliveira T."/>
            <person name="Wollweber F."/>
            <person name="Xu J."/>
            <person name="Rittmann S."/>
            <person name="Klingl A."/>
            <person name="Pilhofer M."/>
        </authorList>
    </citation>
    <scope>NUCLEOTIDE SEQUENCE</scope>
    <source>
        <strain evidence="3">B-35</strain>
    </source>
</reference>
<protein>
    <recommendedName>
        <fullName evidence="2">Urease accessory protein UreH-like transmembrane domain-containing protein</fullName>
    </recommendedName>
</protein>
<feature type="transmembrane region" description="Helical" evidence="1">
    <location>
        <begin position="140"/>
        <end position="160"/>
    </location>
</feature>
<keyword evidence="4" id="KW-1185">Reference proteome</keyword>
<dbReference type="Pfam" id="PF13386">
    <property type="entry name" value="DsbD_2"/>
    <property type="match status" value="1"/>
</dbReference>
<dbReference type="InterPro" id="IPR039447">
    <property type="entry name" value="UreH-like_TM_dom"/>
</dbReference>
<name>A0ABY6HNT0_9ARCH</name>
<feature type="transmembrane region" description="Helical" evidence="1">
    <location>
        <begin position="175"/>
        <end position="197"/>
    </location>
</feature>
<accession>A0ABY6HNT0</accession>
<gene>
    <name evidence="3" type="ORF">NEF87_001463</name>
</gene>
<evidence type="ECO:0000256" key="1">
    <source>
        <dbReference type="SAM" id="Phobius"/>
    </source>
</evidence>
<sequence length="329" mass="37756">MILAVPWASGGFFFIIWTGFFLGVLHTIMPCEDKFVFCFYAFGVARDWKQAFRIVNFYGAGLFIMNLILGTIITWFSKILVETFSNIEPAIWNYLVAFSLTLSGIIMMYQIRKKTYWPHSDQFQELTESISTLRAKKRTALLLGLLAGIPPCIFELGVYFEAAFLAGNYGWGNGVWIIFFFGIGTWLGLYPLVFIGTMSGKLSKSMKSSSIQRLQQKIKNKIRRQKKVVDEEPEDILEKDEISSYSKLEYFSAWSLIGIGGVFLLFGIFKVELVPAEDVTHVPWPFNDDTLNIFWIIFFSLIGLIIVLIFLTLWSKNKKYVKSIETNNK</sequence>
<proteinExistence type="predicted"/>
<keyword evidence="1" id="KW-1133">Transmembrane helix</keyword>
<feature type="transmembrane region" description="Helical" evidence="1">
    <location>
        <begin position="6"/>
        <end position="25"/>
    </location>
</feature>
<feature type="domain" description="Urease accessory protein UreH-like transmembrane" evidence="2">
    <location>
        <begin position="57"/>
        <end position="210"/>
    </location>
</feature>
<feature type="transmembrane region" description="Helical" evidence="1">
    <location>
        <begin position="248"/>
        <end position="269"/>
    </location>
</feature>
<feature type="transmembrane region" description="Helical" evidence="1">
    <location>
        <begin position="55"/>
        <end position="76"/>
    </location>
</feature>
<keyword evidence="1" id="KW-0472">Membrane</keyword>
<keyword evidence="1" id="KW-0812">Transmembrane</keyword>
<feature type="transmembrane region" description="Helical" evidence="1">
    <location>
        <begin position="91"/>
        <end position="109"/>
    </location>
</feature>
<dbReference type="Proteomes" id="UP001208689">
    <property type="component" value="Chromosome"/>
</dbReference>
<evidence type="ECO:0000313" key="3">
    <source>
        <dbReference type="EMBL" id="UYP45178.1"/>
    </source>
</evidence>
<evidence type="ECO:0000259" key="2">
    <source>
        <dbReference type="Pfam" id="PF13386"/>
    </source>
</evidence>
<organism evidence="3 4">
    <name type="scientific">Candidatus Lokiarchaeum ossiferum</name>
    <dbReference type="NCBI Taxonomy" id="2951803"/>
    <lineage>
        <taxon>Archaea</taxon>
        <taxon>Promethearchaeati</taxon>
        <taxon>Promethearchaeota</taxon>
        <taxon>Promethearchaeia</taxon>
        <taxon>Promethearchaeales</taxon>
        <taxon>Promethearchaeaceae</taxon>
        <taxon>Candidatus Lokiarchaeum</taxon>
    </lineage>
</organism>
<dbReference type="EMBL" id="CP104013">
    <property type="protein sequence ID" value="UYP45178.1"/>
    <property type="molecule type" value="Genomic_DNA"/>
</dbReference>